<keyword evidence="9 15" id="KW-0479">Metal-binding</keyword>
<name>A0A097ANN9_THEKI</name>
<feature type="active site" description="Proton acceptor; for FBP phosphatase activity" evidence="15">
    <location>
        <position position="12"/>
    </location>
</feature>
<comment type="cofactor">
    <cofactor evidence="2 15">
        <name>Mg(2+)</name>
        <dbReference type="ChEBI" id="CHEBI:18420"/>
    </cofactor>
</comment>
<evidence type="ECO:0000256" key="3">
    <source>
        <dbReference type="ARBA" id="ARBA00004742"/>
    </source>
</evidence>
<dbReference type="Proteomes" id="UP000029669">
    <property type="component" value="Chromosome"/>
</dbReference>
<dbReference type="STRING" id="2325.TKV_c02390"/>
<dbReference type="AlphaFoldDB" id="A0A097ANN9"/>
<feature type="binding site" description="in other chain" evidence="15">
    <location>
        <position position="345"/>
    </location>
    <ligand>
        <name>beta-D-fructose 1,6-bisphosphate</name>
        <dbReference type="ChEBI" id="CHEBI:32966"/>
        <note>ligand shared between dimeric partners</note>
    </ligand>
</feature>
<evidence type="ECO:0000256" key="2">
    <source>
        <dbReference type="ARBA" id="ARBA00001946"/>
    </source>
</evidence>
<feature type="binding site" description="in other chain" evidence="15">
    <location>
        <begin position="102"/>
        <end position="103"/>
    </location>
    <ligand>
        <name>beta-D-fructose 1,6-bisphosphate</name>
        <dbReference type="ChEBI" id="CHEBI:32966"/>
        <note>ligand shared between dimeric partners</note>
    </ligand>
</feature>
<comment type="function">
    <text evidence="15">Catalyzes two subsequent steps in gluconeogenesis: the aldol condensation of dihydroxyacetone phosphate (DHAP) and glyceraldehyde-3-phosphate (GA3P) to fructose-1,6-bisphosphate (FBP), and the dephosphorylation of FBP to fructose-6-phosphate (F6P).</text>
</comment>
<feature type="binding site" evidence="15">
    <location>
        <position position="19"/>
    </location>
    <ligand>
        <name>dihydroxyacetone phosphate</name>
        <dbReference type="ChEBI" id="CHEBI:57642"/>
    </ligand>
</feature>
<protein>
    <recommendedName>
        <fullName evidence="7 15">Fructose-1,6-bisphosphate aldolase/phosphatase</fullName>
        <shortName evidence="15">FBP A/P</shortName>
        <shortName evidence="15">FBP aldolase/phosphatase</shortName>
        <ecNumber evidence="6 15">3.1.3.11</ecNumber>
        <ecNumber evidence="15">4.1.2.13</ecNumber>
    </recommendedName>
</protein>
<feature type="active site" description="Schiff-base intermediate with DHAP; for FBP aldolase activity" evidence="15">
    <location>
        <position position="229"/>
    </location>
</feature>
<evidence type="ECO:0000256" key="14">
    <source>
        <dbReference type="ARBA" id="ARBA00023277"/>
    </source>
</evidence>
<feature type="binding site" evidence="15">
    <location>
        <position position="284"/>
    </location>
    <ligand>
        <name>dihydroxyacetone phosphate</name>
        <dbReference type="ChEBI" id="CHEBI:57642"/>
    </ligand>
</feature>
<feature type="binding site" evidence="15">
    <location>
        <position position="93"/>
    </location>
    <ligand>
        <name>Mg(2+)</name>
        <dbReference type="ChEBI" id="CHEBI:18420"/>
        <label>1</label>
    </ligand>
</feature>
<evidence type="ECO:0000313" key="17">
    <source>
        <dbReference type="Proteomes" id="UP000029669"/>
    </source>
</evidence>
<dbReference type="PANTHER" id="PTHR38341">
    <property type="entry name" value="FRUCTOSE-1,6-BISPHOSPHATE ALDOLASE/PHOSPHATASE"/>
    <property type="match status" value="1"/>
</dbReference>
<dbReference type="RefSeq" id="WP_049684418.1">
    <property type="nucleotide sequence ID" value="NZ_CP009170.1"/>
</dbReference>
<comment type="catalytic activity">
    <reaction evidence="1 15">
        <text>beta-D-fructose 1,6-bisphosphate + H2O = beta-D-fructose 6-phosphate + phosphate</text>
        <dbReference type="Rhea" id="RHEA:11064"/>
        <dbReference type="ChEBI" id="CHEBI:15377"/>
        <dbReference type="ChEBI" id="CHEBI:32966"/>
        <dbReference type="ChEBI" id="CHEBI:43474"/>
        <dbReference type="ChEBI" id="CHEBI:57634"/>
        <dbReference type="EC" id="3.1.3.11"/>
    </reaction>
</comment>
<feature type="binding site" evidence="15">
    <location>
        <position position="229"/>
    </location>
    <ligand>
        <name>Mg(2+)</name>
        <dbReference type="ChEBI" id="CHEBI:18420"/>
        <label>3</label>
    </ligand>
</feature>
<accession>A0A097ANN9</accession>
<dbReference type="SUPFAM" id="SSF111249">
    <property type="entry name" value="Sulfolobus fructose-1,6-bisphosphatase-like"/>
    <property type="match status" value="1"/>
</dbReference>
<dbReference type="Pfam" id="PF01950">
    <property type="entry name" value="FBPase_3"/>
    <property type="match status" value="1"/>
</dbReference>
<evidence type="ECO:0000256" key="6">
    <source>
        <dbReference type="ARBA" id="ARBA00013093"/>
    </source>
</evidence>
<feature type="binding site" evidence="15">
    <location>
        <position position="52"/>
    </location>
    <ligand>
        <name>Mg(2+)</name>
        <dbReference type="ChEBI" id="CHEBI:18420"/>
        <label>2</label>
    </ligand>
</feature>
<keyword evidence="8 15" id="KW-0312">Gluconeogenesis</keyword>
<dbReference type="HAMAP" id="MF_02067">
    <property type="entry name" value="FBP_aldolase_phosphatase"/>
    <property type="match status" value="1"/>
</dbReference>
<dbReference type="InterPro" id="IPR036076">
    <property type="entry name" value="FBPase_V_sf"/>
</dbReference>
<evidence type="ECO:0000256" key="8">
    <source>
        <dbReference type="ARBA" id="ARBA00022432"/>
    </source>
</evidence>
<feature type="binding site" description="in other chain" evidence="15">
    <location>
        <position position="263"/>
    </location>
    <ligand>
        <name>beta-D-fructose 1,6-bisphosphate</name>
        <dbReference type="ChEBI" id="CHEBI:32966"/>
        <note>ligand shared between dimeric partners</note>
    </ligand>
</feature>
<dbReference type="EC" id="4.1.2.13" evidence="15"/>
<comment type="similarity">
    <text evidence="4 15">Belongs to the FBP aldolase/phosphatase family.</text>
</comment>
<feature type="binding site" evidence="15">
    <location>
        <position position="51"/>
    </location>
    <ligand>
        <name>Mg(2+)</name>
        <dbReference type="ChEBI" id="CHEBI:18420"/>
        <label>1</label>
    </ligand>
</feature>
<dbReference type="InterPro" id="IPR002803">
    <property type="entry name" value="FBPase_V"/>
</dbReference>
<dbReference type="OrthoDB" id="9763541at2"/>
<evidence type="ECO:0000256" key="7">
    <source>
        <dbReference type="ARBA" id="ARBA00018635"/>
    </source>
</evidence>
<feature type="binding site" description="in other chain" evidence="15">
    <location>
        <position position="19"/>
    </location>
    <ligand>
        <name>beta-D-fructose 1,6-bisphosphate</name>
        <dbReference type="ChEBI" id="CHEBI:32966"/>
        <note>ligand shared between dimeric partners</note>
    </ligand>
</feature>
<feature type="binding site" evidence="15">
    <location>
        <position position="51"/>
    </location>
    <ligand>
        <name>Mg(2+)</name>
        <dbReference type="ChEBI" id="CHEBI:18420"/>
        <label>2</label>
    </ligand>
</feature>
<feature type="binding site" description="in other chain" evidence="15">
    <location>
        <position position="89"/>
    </location>
    <ligand>
        <name>beta-D-fructose 1,6-bisphosphate</name>
        <dbReference type="ChEBI" id="CHEBI:32966"/>
        <note>ligand shared between dimeric partners</note>
    </ligand>
</feature>
<keyword evidence="14 15" id="KW-0119">Carbohydrate metabolism</keyword>
<feature type="binding site" evidence="15">
    <location>
        <position position="12"/>
    </location>
    <ligand>
        <name>Mg(2+)</name>
        <dbReference type="ChEBI" id="CHEBI:18420"/>
        <label>1</label>
    </ligand>
</feature>
<dbReference type="EC" id="3.1.3.11" evidence="6 15"/>
<organism evidence="16 17">
    <name type="scientific">Thermoanaerobacter kivui</name>
    <name type="common">Acetogenium kivui</name>
    <dbReference type="NCBI Taxonomy" id="2325"/>
    <lineage>
        <taxon>Bacteria</taxon>
        <taxon>Bacillati</taxon>
        <taxon>Bacillota</taxon>
        <taxon>Clostridia</taxon>
        <taxon>Thermoanaerobacterales</taxon>
        <taxon>Thermoanaerobacteraceae</taxon>
        <taxon>Thermoanaerobacter</taxon>
    </lineage>
</organism>
<feature type="binding site" evidence="15">
    <location>
        <position position="230"/>
    </location>
    <ligand>
        <name>Mg(2+)</name>
        <dbReference type="ChEBI" id="CHEBI:18420"/>
        <label>4</label>
    </ligand>
</feature>
<feature type="binding site" evidence="15">
    <location>
        <position position="231"/>
    </location>
    <ligand>
        <name>Mg(2+)</name>
        <dbReference type="ChEBI" id="CHEBI:18420"/>
        <label>3</label>
    </ligand>
</feature>
<feature type="binding site" evidence="15">
    <location>
        <position position="231"/>
    </location>
    <ligand>
        <name>Mg(2+)</name>
        <dbReference type="ChEBI" id="CHEBI:18420"/>
        <label>2</label>
    </ligand>
</feature>
<evidence type="ECO:0000256" key="9">
    <source>
        <dbReference type="ARBA" id="ARBA00022723"/>
    </source>
</evidence>
<keyword evidence="12 15" id="KW-0456">Lyase</keyword>
<reference evidence="17" key="1">
    <citation type="journal article" date="2015" name="Genome Announc.">
        <title>Whole-Genome Sequences of 80 Environmental and Clinical Isolates of Burkholderia pseudomallei.</title>
        <authorList>
            <person name="Johnson S.L."/>
            <person name="Baker A.L."/>
            <person name="Chain P.S."/>
            <person name="Currie B.J."/>
            <person name="Daligault H.E."/>
            <person name="Davenport K.W."/>
            <person name="Davis C.B."/>
            <person name="Inglis T.J."/>
            <person name="Kaestli M."/>
            <person name="Koren S."/>
            <person name="Mayo M."/>
            <person name="Merritt A.J."/>
            <person name="Price E.P."/>
            <person name="Sarovich D.S."/>
            <person name="Warner J."/>
            <person name="Rosovitz M.J."/>
        </authorList>
    </citation>
    <scope>NUCLEOTIDE SEQUENCE [LARGE SCALE GENOMIC DNA]</scope>
    <source>
        <strain evidence="17">DSM 2030</strain>
    </source>
</reference>
<dbReference type="GO" id="GO:0000287">
    <property type="term" value="F:magnesium ion binding"/>
    <property type="evidence" value="ECO:0007669"/>
    <property type="project" value="UniProtKB-UniRule"/>
</dbReference>
<comment type="catalytic activity">
    <reaction evidence="15">
        <text>beta-D-fructose 1,6-bisphosphate = D-glyceraldehyde 3-phosphate + dihydroxyacetone phosphate</text>
        <dbReference type="Rhea" id="RHEA:14729"/>
        <dbReference type="ChEBI" id="CHEBI:32966"/>
        <dbReference type="ChEBI" id="CHEBI:57642"/>
        <dbReference type="ChEBI" id="CHEBI:59776"/>
        <dbReference type="EC" id="4.1.2.13"/>
    </reaction>
</comment>
<comment type="caution">
    <text evidence="15">Lacks conserved residue(s) required for the propagation of feature annotation.</text>
</comment>
<dbReference type="UniPathway" id="UPA00138"/>
<evidence type="ECO:0000256" key="11">
    <source>
        <dbReference type="ARBA" id="ARBA00022842"/>
    </source>
</evidence>
<dbReference type="EMBL" id="CP009170">
    <property type="protein sequence ID" value="AIS51444.1"/>
    <property type="molecule type" value="Genomic_DNA"/>
</dbReference>
<dbReference type="GO" id="GO:0004332">
    <property type="term" value="F:fructose-bisphosphate aldolase activity"/>
    <property type="evidence" value="ECO:0007669"/>
    <property type="project" value="UniProtKB-UniRule"/>
</dbReference>
<evidence type="ECO:0000256" key="4">
    <source>
        <dbReference type="ARBA" id="ARBA00010693"/>
    </source>
</evidence>
<dbReference type="NCBIfam" id="NF041126">
    <property type="entry name" value="FBP_aldo_phos"/>
    <property type="match status" value="1"/>
</dbReference>
<evidence type="ECO:0000256" key="1">
    <source>
        <dbReference type="ARBA" id="ARBA00001273"/>
    </source>
</evidence>
<keyword evidence="11 15" id="KW-0460">Magnesium</keyword>
<feature type="binding site" evidence="15">
    <location>
        <position position="230"/>
    </location>
    <ligand>
        <name>Mg(2+)</name>
        <dbReference type="ChEBI" id="CHEBI:18420"/>
        <label>3</label>
    </ligand>
</feature>
<dbReference type="PIRSF" id="PIRSF015647">
    <property type="entry name" value="FBPtase_archl"/>
    <property type="match status" value="1"/>
</dbReference>
<comment type="subunit">
    <text evidence="5 15">Homooctamer; dimer of tetramers.</text>
</comment>
<feature type="active site" description="Proton donor/acceptor; for FBP aldolase activity" evidence="15">
    <location>
        <position position="226"/>
    </location>
</feature>
<dbReference type="GO" id="GO:0042132">
    <property type="term" value="F:fructose 1,6-bisphosphate 1-phosphatase activity"/>
    <property type="evidence" value="ECO:0007669"/>
    <property type="project" value="UniProtKB-UniRule"/>
</dbReference>
<evidence type="ECO:0000313" key="16">
    <source>
        <dbReference type="EMBL" id="AIS51444.1"/>
    </source>
</evidence>
<keyword evidence="10 15" id="KW-0378">Hydrolase</keyword>
<feature type="binding site" description="in other chain" evidence="15">
    <location>
        <position position="131"/>
    </location>
    <ligand>
        <name>beta-D-fructose 1,6-bisphosphate</name>
        <dbReference type="ChEBI" id="CHEBI:32966"/>
        <note>ligand shared between dimeric partners</note>
    </ligand>
</feature>
<feature type="binding site" evidence="15">
    <location>
        <position position="130"/>
    </location>
    <ligand>
        <name>Mg(2+)</name>
        <dbReference type="ChEBI" id="CHEBI:18420"/>
        <label>2</label>
    </ligand>
</feature>
<evidence type="ECO:0000256" key="10">
    <source>
        <dbReference type="ARBA" id="ARBA00022801"/>
    </source>
</evidence>
<dbReference type="KEGG" id="tki:TKV_c02390"/>
<evidence type="ECO:0000256" key="12">
    <source>
        <dbReference type="ARBA" id="ARBA00023239"/>
    </source>
</evidence>
<keyword evidence="17" id="KW-1185">Reference proteome</keyword>
<dbReference type="eggNOG" id="COG1980">
    <property type="taxonomic scope" value="Bacteria"/>
</dbReference>
<evidence type="ECO:0000256" key="13">
    <source>
        <dbReference type="ARBA" id="ARBA00023270"/>
    </source>
</evidence>
<comment type="domain">
    <text evidence="15">Consists of a single catalytic domain, but remodels its active-site architecture via a large structural change to exhibit dual activities.</text>
</comment>
<evidence type="ECO:0000256" key="15">
    <source>
        <dbReference type="HAMAP-Rule" id="MF_02067"/>
    </source>
</evidence>
<feature type="binding site" evidence="15">
    <location>
        <position position="131"/>
    </location>
    <ligand>
        <name>dihydroxyacetone phosphate</name>
        <dbReference type="ChEBI" id="CHEBI:57642"/>
    </ligand>
</feature>
<feature type="binding site" evidence="15">
    <location>
        <position position="263"/>
    </location>
    <ligand>
        <name>dihydroxyacetone phosphate</name>
        <dbReference type="ChEBI" id="CHEBI:57642"/>
    </ligand>
</feature>
<feature type="binding site" description="in other chain" evidence="15">
    <location>
        <position position="284"/>
    </location>
    <ligand>
        <name>beta-D-fructose 1,6-bisphosphate</name>
        <dbReference type="ChEBI" id="CHEBI:32966"/>
        <note>ligand shared between dimeric partners</note>
    </ligand>
</feature>
<feature type="binding site" evidence="15">
    <location>
        <position position="19"/>
    </location>
    <ligand>
        <name>Mg(2+)</name>
        <dbReference type="ChEBI" id="CHEBI:18420"/>
        <label>1</label>
    </ligand>
</feature>
<keyword evidence="13 15" id="KW-0704">Schiff base</keyword>
<proteinExistence type="inferred from homology"/>
<evidence type="ECO:0000256" key="5">
    <source>
        <dbReference type="ARBA" id="ARBA00011820"/>
    </source>
</evidence>
<comment type="pathway">
    <text evidence="3 15">Carbohydrate biosynthesis; gluconeogenesis.</text>
</comment>
<gene>
    <name evidence="15" type="primary">fbp</name>
    <name evidence="16" type="ORF">TKV_c02390</name>
</gene>
<dbReference type="GO" id="GO:0006094">
    <property type="term" value="P:gluconeogenesis"/>
    <property type="evidence" value="ECO:0007669"/>
    <property type="project" value="UniProtKB-UniRule"/>
</dbReference>
<dbReference type="PANTHER" id="PTHR38341:SF1">
    <property type="entry name" value="FRUCTOSE-1,6-BISPHOSPHATE ALDOLASE_PHOSPHATASE"/>
    <property type="match status" value="1"/>
</dbReference>
<sequence length="362" mass="40463">MSKITLTVIKADVGGSVGHTDVHPELLEIAKEHLKEKGKMLIDFCVTHVGDDLELIMTHKGGVDNKEVHKLAWDALWACAQRAKELKLYGAGQDLLKDSFSGNVKGLGPGVAEMEFEERKSEPVIIFMADKTEPGAWNLPLYKMFADPFNTIGLVIDPSMHQGFKFEVYDMIGHKKIIFETPQEIYDMLVFIGATGRYCVRKVYTKNNEIAAVSSTQRMNFMAGKYIGKDDPVLIVRCQNGLPAVGEALEPFANPHLVAGWMRGSHNGPMIPVSIEDAVPTRFDGPPRVCALGFQLAEGKLIGPQDFFKDVAFNNARKKALEIADYIRSMGPFEPHRLHLEELEYTTFPQVAEKLQGRWEEE</sequence>
<dbReference type="HOGENOM" id="CLU_041630_0_0_9"/>